<dbReference type="AlphaFoldDB" id="A0A9N8ZNY5"/>
<name>A0A9N8ZNY5_FUNMO</name>
<organism evidence="1 2">
    <name type="scientific">Funneliformis mosseae</name>
    <name type="common">Endomycorrhizal fungus</name>
    <name type="synonym">Glomus mosseae</name>
    <dbReference type="NCBI Taxonomy" id="27381"/>
    <lineage>
        <taxon>Eukaryota</taxon>
        <taxon>Fungi</taxon>
        <taxon>Fungi incertae sedis</taxon>
        <taxon>Mucoromycota</taxon>
        <taxon>Glomeromycotina</taxon>
        <taxon>Glomeromycetes</taxon>
        <taxon>Glomerales</taxon>
        <taxon>Glomeraceae</taxon>
        <taxon>Funneliformis</taxon>
    </lineage>
</organism>
<sequence>MPSHENRKIILKIMITLKLQKKVKIVKKSQSTNFEHPTQF</sequence>
<protein>
    <submittedName>
        <fullName evidence="1">16492_t:CDS:1</fullName>
    </submittedName>
</protein>
<reference evidence="1" key="1">
    <citation type="submission" date="2021-06" db="EMBL/GenBank/DDBJ databases">
        <authorList>
            <person name="Kallberg Y."/>
            <person name="Tangrot J."/>
            <person name="Rosling A."/>
        </authorList>
    </citation>
    <scope>NUCLEOTIDE SEQUENCE</scope>
    <source>
        <strain evidence="1">87-6 pot B 2015</strain>
    </source>
</reference>
<accession>A0A9N8ZNY5</accession>
<evidence type="ECO:0000313" key="2">
    <source>
        <dbReference type="Proteomes" id="UP000789375"/>
    </source>
</evidence>
<dbReference type="Proteomes" id="UP000789375">
    <property type="component" value="Unassembled WGS sequence"/>
</dbReference>
<keyword evidence="2" id="KW-1185">Reference proteome</keyword>
<proteinExistence type="predicted"/>
<gene>
    <name evidence="1" type="ORF">FMOSSE_LOCUS4084</name>
</gene>
<comment type="caution">
    <text evidence="1">The sequence shown here is derived from an EMBL/GenBank/DDBJ whole genome shotgun (WGS) entry which is preliminary data.</text>
</comment>
<dbReference type="EMBL" id="CAJVPP010000663">
    <property type="protein sequence ID" value="CAG8501951.1"/>
    <property type="molecule type" value="Genomic_DNA"/>
</dbReference>
<evidence type="ECO:0000313" key="1">
    <source>
        <dbReference type="EMBL" id="CAG8501951.1"/>
    </source>
</evidence>